<comment type="subcellular location">
    <subcellularLocation>
        <location evidence="3">Nucleus</location>
    </subcellularLocation>
</comment>
<dbReference type="Pfam" id="PF00498">
    <property type="entry name" value="FHA"/>
    <property type="match status" value="1"/>
</dbReference>
<feature type="region of interest" description="Disordered" evidence="4">
    <location>
        <begin position="268"/>
        <end position="290"/>
    </location>
</feature>
<feature type="domain" description="Fork-head" evidence="6">
    <location>
        <begin position="305"/>
        <end position="393"/>
    </location>
</feature>
<comment type="caution">
    <text evidence="7">The sequence shown here is derived from an EMBL/GenBank/DDBJ whole genome shotgun (WGS) entry which is preliminary data.</text>
</comment>
<feature type="region of interest" description="Disordered" evidence="4">
    <location>
        <begin position="165"/>
        <end position="217"/>
    </location>
</feature>
<dbReference type="GO" id="GO:0060962">
    <property type="term" value="P:regulation of ribosomal protein gene transcription by RNA polymerase II"/>
    <property type="evidence" value="ECO:0007669"/>
    <property type="project" value="InterPro"/>
</dbReference>
<dbReference type="GO" id="GO:0005634">
    <property type="term" value="C:nucleus"/>
    <property type="evidence" value="ECO:0007669"/>
    <property type="project" value="UniProtKB-SubCell"/>
</dbReference>
<keyword evidence="1 3" id="KW-0238">DNA-binding</keyword>
<feature type="region of interest" description="Disordered" evidence="4">
    <location>
        <begin position="1"/>
        <end position="27"/>
    </location>
</feature>
<feature type="compositionally biased region" description="Basic residues" evidence="4">
    <location>
        <begin position="281"/>
        <end position="290"/>
    </location>
</feature>
<reference evidence="7" key="1">
    <citation type="journal article" date="2021" name="G3 (Bethesda)">
        <title>Genomic diversity, chromosomal rearrangements, and interspecies hybridization in the ogataea polymorpha species complex.</title>
        <authorList>
            <person name="Hanson S.J."/>
            <person name="Cinneide E.O."/>
            <person name="Salzberg L.I."/>
            <person name="Wolfe K.H."/>
            <person name="McGowan J."/>
            <person name="Fitzpatrick D.A."/>
            <person name="Matlin K."/>
        </authorList>
    </citation>
    <scope>NUCLEOTIDE SEQUENCE</scope>
    <source>
        <strain evidence="7">83-405-1</strain>
    </source>
</reference>
<dbReference type="PRINTS" id="PR00053">
    <property type="entry name" value="FORKHEAD"/>
</dbReference>
<dbReference type="GO" id="GO:0003700">
    <property type="term" value="F:DNA-binding transcription factor activity"/>
    <property type="evidence" value="ECO:0007669"/>
    <property type="project" value="InterPro"/>
</dbReference>
<dbReference type="PANTHER" id="PTHR21712:SF29">
    <property type="entry name" value="PRE-RRNA-PROCESSING PROTEIN FHL1"/>
    <property type="match status" value="1"/>
</dbReference>
<evidence type="ECO:0000256" key="2">
    <source>
        <dbReference type="ARBA" id="ARBA00023242"/>
    </source>
</evidence>
<sequence length="727" mass="80059">MTPTLSGDDPLSDCNDSTTPSMKKVQGVDSSLQFPMAMQSSGGKSFEHGEGSDHIQAYAMLDFENFTFYVQTMQILLGRLVEGDTSTDSLDIHLGQQKAISRRHAKIFYNFGNQRFELSVVGRNGAFVDDMFVENGVTLPLKDKTKIQIGETRFMFILPTDETVTDSKNGKQIKPINPSDALSLKTSFSNNHATSSGSSREGSLTPQHPKVNDSKSSTVFKLGDDFVNELRANAEASVVKREEAAAAAAARNGNQHSLMDGVNALSPAGRAQQSLQSAKDKLKKPSKAAKKVYKPEEIPQEYRTKPNFSYSTLIAECLRQKGTERGMSLSEIYKGIQELYPYYYYCPDGWQSSVRHNLSLNKSFRKVCKEGKGWLWGLDEEYFAEKERLKRKQIELANIKATQHLQTLSQQFQQHPTRPESHSSSTSPAPESNSFESSNSKLSGDTKKALSYLQQELIRLTKDRKMYDKETTTQILTQALAMTIAQVNQAAKNAGIQGFPLVTLIDKNPAHITKILSAALNAATIQVTKKKGLPPPSSSPAPSISKPVEPASTRSNIQQFARPSPPVPKPLATSGSIKSISSAQAGMASTSPSPSSSSQIPSIRKPQYYGKPSPVAPSGSRSINKTVQQKQSQYDNESIQLQFQKFSQPTPPVGSVAKHKSDLEDLDMKVMLDSMDHDKDTSKELDLDKFLAQHSGEVELDSKKRPLDSFDLAKDDQEPDPKSSKTE</sequence>
<evidence type="ECO:0008006" key="9">
    <source>
        <dbReference type="Google" id="ProtNLM"/>
    </source>
</evidence>
<dbReference type="InterPro" id="IPR036390">
    <property type="entry name" value="WH_DNA-bd_sf"/>
</dbReference>
<dbReference type="CDD" id="cd22701">
    <property type="entry name" value="FHA_FKH1-like"/>
    <property type="match status" value="1"/>
</dbReference>
<dbReference type="Gene3D" id="2.60.200.20">
    <property type="match status" value="1"/>
</dbReference>
<proteinExistence type="predicted"/>
<dbReference type="Gene3D" id="1.10.10.10">
    <property type="entry name" value="Winged helix-like DNA-binding domain superfamily/Winged helix DNA-binding domain"/>
    <property type="match status" value="1"/>
</dbReference>
<evidence type="ECO:0000256" key="4">
    <source>
        <dbReference type="SAM" id="MobiDB-lite"/>
    </source>
</evidence>
<evidence type="ECO:0000259" key="6">
    <source>
        <dbReference type="PROSITE" id="PS50039"/>
    </source>
</evidence>
<dbReference type="InterPro" id="IPR036388">
    <property type="entry name" value="WH-like_DNA-bd_sf"/>
</dbReference>
<dbReference type="InterPro" id="IPR030456">
    <property type="entry name" value="TF_fork_head_CS_2"/>
</dbReference>
<evidence type="ECO:0000259" key="5">
    <source>
        <dbReference type="PROSITE" id="PS50006"/>
    </source>
</evidence>
<name>A0AAN6I1W0_9ASCO</name>
<feature type="compositionally biased region" description="Low complexity" evidence="4">
    <location>
        <begin position="407"/>
        <end position="440"/>
    </location>
</feature>
<dbReference type="EMBL" id="JAHLUH010000004">
    <property type="protein sequence ID" value="KAG7728474.1"/>
    <property type="molecule type" value="Genomic_DNA"/>
</dbReference>
<dbReference type="GO" id="GO:0043565">
    <property type="term" value="F:sequence-specific DNA binding"/>
    <property type="evidence" value="ECO:0007669"/>
    <property type="project" value="InterPro"/>
</dbReference>
<feature type="region of interest" description="Disordered" evidence="4">
    <location>
        <begin position="530"/>
        <end position="635"/>
    </location>
</feature>
<dbReference type="InterPro" id="IPR008984">
    <property type="entry name" value="SMAD_FHA_dom_sf"/>
</dbReference>
<evidence type="ECO:0000256" key="1">
    <source>
        <dbReference type="ARBA" id="ARBA00023125"/>
    </source>
</evidence>
<gene>
    <name evidence="7" type="ORF">KL933_001707</name>
</gene>
<keyword evidence="2 3" id="KW-0539">Nucleus</keyword>
<dbReference type="PROSITE" id="PS50006">
    <property type="entry name" value="FHA_DOMAIN"/>
    <property type="match status" value="1"/>
</dbReference>
<dbReference type="InterPro" id="IPR000253">
    <property type="entry name" value="FHA_dom"/>
</dbReference>
<feature type="region of interest" description="Disordered" evidence="4">
    <location>
        <begin position="407"/>
        <end position="443"/>
    </location>
</feature>
<dbReference type="PANTHER" id="PTHR21712">
    <property type="entry name" value="PRE-RRNA-PROCESSING PROTEIN FHL1"/>
    <property type="match status" value="1"/>
</dbReference>
<feature type="compositionally biased region" description="Low complexity" evidence="4">
    <location>
        <begin position="589"/>
        <end position="602"/>
    </location>
</feature>
<dbReference type="SMART" id="SM00339">
    <property type="entry name" value="FH"/>
    <property type="match status" value="1"/>
</dbReference>
<protein>
    <recommendedName>
        <fullName evidence="9">Pre-rRNA-processing protein FHL1</fullName>
    </recommendedName>
</protein>
<dbReference type="SUPFAM" id="SSF49879">
    <property type="entry name" value="SMAD/FHA domain"/>
    <property type="match status" value="1"/>
</dbReference>
<feature type="compositionally biased region" description="Polar residues" evidence="4">
    <location>
        <begin position="573"/>
        <end position="588"/>
    </location>
</feature>
<feature type="compositionally biased region" description="Polar residues" evidence="4">
    <location>
        <begin position="552"/>
        <end position="561"/>
    </location>
</feature>
<dbReference type="Proteomes" id="UP000738402">
    <property type="component" value="Unassembled WGS sequence"/>
</dbReference>
<feature type="DNA-binding region" description="Fork-head" evidence="3">
    <location>
        <begin position="305"/>
        <end position="393"/>
    </location>
</feature>
<feature type="region of interest" description="Disordered" evidence="4">
    <location>
        <begin position="694"/>
        <end position="727"/>
    </location>
</feature>
<evidence type="ECO:0000313" key="7">
    <source>
        <dbReference type="EMBL" id="KAG7728474.1"/>
    </source>
</evidence>
<dbReference type="InterPro" id="IPR001766">
    <property type="entry name" value="Fork_head_dom"/>
</dbReference>
<dbReference type="Pfam" id="PF00250">
    <property type="entry name" value="Forkhead"/>
    <property type="match status" value="1"/>
</dbReference>
<dbReference type="InterPro" id="IPR045178">
    <property type="entry name" value="Fhl1/FHA1"/>
</dbReference>
<evidence type="ECO:0000313" key="8">
    <source>
        <dbReference type="Proteomes" id="UP000738402"/>
    </source>
</evidence>
<dbReference type="AlphaFoldDB" id="A0AAN6I1W0"/>
<organism evidence="7 8">
    <name type="scientific">Ogataea haglerorum</name>
    <dbReference type="NCBI Taxonomy" id="1937702"/>
    <lineage>
        <taxon>Eukaryota</taxon>
        <taxon>Fungi</taxon>
        <taxon>Dikarya</taxon>
        <taxon>Ascomycota</taxon>
        <taxon>Saccharomycotina</taxon>
        <taxon>Pichiomycetes</taxon>
        <taxon>Pichiales</taxon>
        <taxon>Pichiaceae</taxon>
        <taxon>Ogataea</taxon>
    </lineage>
</organism>
<dbReference type="SUPFAM" id="SSF46785">
    <property type="entry name" value="Winged helix' DNA-binding domain"/>
    <property type="match status" value="1"/>
</dbReference>
<feature type="domain" description="FHA" evidence="5">
    <location>
        <begin position="75"/>
        <end position="133"/>
    </location>
</feature>
<dbReference type="CDD" id="cd00059">
    <property type="entry name" value="FH_FOX"/>
    <property type="match status" value="1"/>
</dbReference>
<dbReference type="PROSITE" id="PS00658">
    <property type="entry name" value="FORK_HEAD_2"/>
    <property type="match status" value="1"/>
</dbReference>
<feature type="compositionally biased region" description="Polar residues" evidence="4">
    <location>
        <begin position="619"/>
        <end position="635"/>
    </location>
</feature>
<dbReference type="PROSITE" id="PS50039">
    <property type="entry name" value="FORK_HEAD_3"/>
    <property type="match status" value="1"/>
</dbReference>
<feature type="compositionally biased region" description="Polar residues" evidence="4">
    <location>
        <begin position="184"/>
        <end position="206"/>
    </location>
</feature>
<evidence type="ECO:0000256" key="3">
    <source>
        <dbReference type="PROSITE-ProRule" id="PRU00089"/>
    </source>
</evidence>
<accession>A0AAN6I1W0</accession>